<evidence type="ECO:0008006" key="3">
    <source>
        <dbReference type="Google" id="ProtNLM"/>
    </source>
</evidence>
<comment type="caution">
    <text evidence="1">The sequence shown here is derived from an EMBL/GenBank/DDBJ whole genome shotgun (WGS) entry which is preliminary data.</text>
</comment>
<dbReference type="SUPFAM" id="SSF56112">
    <property type="entry name" value="Protein kinase-like (PK-like)"/>
    <property type="match status" value="1"/>
</dbReference>
<dbReference type="GeneID" id="81430618"/>
<keyword evidence="2" id="KW-1185">Reference proteome</keyword>
<dbReference type="InterPro" id="IPR011009">
    <property type="entry name" value="Kinase-like_dom_sf"/>
</dbReference>
<dbReference type="EMBL" id="JAPQKN010000007">
    <property type="protein sequence ID" value="KAJ5152840.1"/>
    <property type="molecule type" value="Genomic_DNA"/>
</dbReference>
<dbReference type="InterPro" id="IPR052961">
    <property type="entry name" value="Oxido-Kinase-like_Enzymes"/>
</dbReference>
<proteinExistence type="predicted"/>
<dbReference type="AlphaFoldDB" id="A0A9W9LG60"/>
<dbReference type="RefSeq" id="XP_056539148.1">
    <property type="nucleotide sequence ID" value="XM_056691442.1"/>
</dbReference>
<organism evidence="1 2">
    <name type="scientific">Penicillium canariense</name>
    <dbReference type="NCBI Taxonomy" id="189055"/>
    <lineage>
        <taxon>Eukaryota</taxon>
        <taxon>Fungi</taxon>
        <taxon>Dikarya</taxon>
        <taxon>Ascomycota</taxon>
        <taxon>Pezizomycotina</taxon>
        <taxon>Eurotiomycetes</taxon>
        <taxon>Eurotiomycetidae</taxon>
        <taxon>Eurotiales</taxon>
        <taxon>Aspergillaceae</taxon>
        <taxon>Penicillium</taxon>
    </lineage>
</organism>
<evidence type="ECO:0000313" key="1">
    <source>
        <dbReference type="EMBL" id="KAJ5152840.1"/>
    </source>
</evidence>
<dbReference type="OrthoDB" id="411145at2759"/>
<reference evidence="1" key="1">
    <citation type="submission" date="2022-11" db="EMBL/GenBank/DDBJ databases">
        <authorList>
            <person name="Petersen C."/>
        </authorList>
    </citation>
    <scope>NUCLEOTIDE SEQUENCE</scope>
    <source>
        <strain evidence="1">IBT 26290</strain>
    </source>
</reference>
<protein>
    <recommendedName>
        <fullName evidence="3">Aminoglycoside phosphotransferase domain-containing protein</fullName>
    </recommendedName>
</protein>
<dbReference type="Pfam" id="PF02958">
    <property type="entry name" value="EcKL"/>
    <property type="match status" value="1"/>
</dbReference>
<dbReference type="Proteomes" id="UP001149163">
    <property type="component" value="Unassembled WGS sequence"/>
</dbReference>
<name>A0A9W9LG60_9EURO</name>
<evidence type="ECO:0000313" key="2">
    <source>
        <dbReference type="Proteomes" id="UP001149163"/>
    </source>
</evidence>
<gene>
    <name evidence="1" type="ORF">N7482_009318</name>
</gene>
<reference evidence="1" key="2">
    <citation type="journal article" date="2023" name="IMA Fungus">
        <title>Comparative genomic study of the Penicillium genus elucidates a diverse pangenome and 15 lateral gene transfer events.</title>
        <authorList>
            <person name="Petersen C."/>
            <person name="Sorensen T."/>
            <person name="Nielsen M.R."/>
            <person name="Sondergaard T.E."/>
            <person name="Sorensen J.L."/>
            <person name="Fitzpatrick D.A."/>
            <person name="Frisvad J.C."/>
            <person name="Nielsen K.L."/>
        </authorList>
    </citation>
    <scope>NUCLEOTIDE SEQUENCE</scope>
    <source>
        <strain evidence="1">IBT 26290</strain>
    </source>
</reference>
<dbReference type="InterPro" id="IPR004119">
    <property type="entry name" value="EcKL"/>
</dbReference>
<dbReference type="PANTHER" id="PTHR23020:SF41">
    <property type="entry name" value="AMINOGLYCOSIDE PHOSPHOTRANSFERASE DOMAIN-CONTAINING PROTEIN"/>
    <property type="match status" value="1"/>
</dbReference>
<accession>A0A9W9LG60</accession>
<dbReference type="PANTHER" id="PTHR23020">
    <property type="entry name" value="UNCHARACTERIZED NUCLEAR HORMONE RECEPTOR-RELATED"/>
    <property type="match status" value="1"/>
</dbReference>
<sequence length="426" mass="47981">MVRPPADPDRVARIMLSWHSLDLVSCTILQTLWAGYGHICAITARAFTDEAAGNLSKLCGVESGAAGTTYPLILKLISPPRESAGEDEGHLRKMLSYQVEQCFYSDVVPLLDGIAVAKCLASTRSMGGQEGQEELRGLMATIMIDLRPKFPIPGGKRSVLDRSQVHGALDWLASFHSCSRGLLPGSLDEYVLPPLEEISRRRANKESGCGLWLNGGYTYLATRRKEYASLAQDTDSEWSESMCRAAEGMSWSVAEMAALFLTPCGRSTESYIHGDVKSENLFTTISGDEVAFFDFQYVGRGLGVCDLAKLFTCSVPLYMLTDADEPLPRQLAMCDGERRLLEHYLSSLLRDDKSDLYEWDTFQRHWETALVDWCRFQASWGFWGHTEWLKARVRSILDDQKWRDWLYQNISGRDWMMLKCLERSSS</sequence>
<dbReference type="Gene3D" id="3.90.1200.10">
    <property type="match status" value="1"/>
</dbReference>